<dbReference type="Gene3D" id="2.40.30.10">
    <property type="entry name" value="Translation factors"/>
    <property type="match status" value="1"/>
</dbReference>
<dbReference type="CDD" id="cd06214">
    <property type="entry name" value="PA_degradation_oxidoreductase_like"/>
    <property type="match status" value="1"/>
</dbReference>
<name>A0ABR4ZNH7_9NOCA</name>
<dbReference type="InterPro" id="IPR012675">
    <property type="entry name" value="Beta-grasp_dom_sf"/>
</dbReference>
<dbReference type="InterPro" id="IPR050415">
    <property type="entry name" value="MRET"/>
</dbReference>
<evidence type="ECO:0000256" key="4">
    <source>
        <dbReference type="ARBA" id="ARBA00022723"/>
    </source>
</evidence>
<keyword evidence="3" id="KW-0001">2Fe-2S</keyword>
<dbReference type="Pfam" id="PF00175">
    <property type="entry name" value="NAD_binding_1"/>
    <property type="match status" value="1"/>
</dbReference>
<dbReference type="PRINTS" id="PR00371">
    <property type="entry name" value="FPNCR"/>
</dbReference>
<keyword evidence="5" id="KW-0274">FAD</keyword>
<dbReference type="EMBL" id="JNFP01000001">
    <property type="protein sequence ID" value="KIA66803.1"/>
    <property type="molecule type" value="Genomic_DNA"/>
</dbReference>
<evidence type="ECO:0000256" key="3">
    <source>
        <dbReference type="ARBA" id="ARBA00022714"/>
    </source>
</evidence>
<dbReference type="SUPFAM" id="SSF52343">
    <property type="entry name" value="Ferredoxin reductase-like, C-terminal NADP-linked domain"/>
    <property type="match status" value="1"/>
</dbReference>
<dbReference type="InterPro" id="IPR036010">
    <property type="entry name" value="2Fe-2S_ferredoxin-like_sf"/>
</dbReference>
<evidence type="ECO:0000259" key="10">
    <source>
        <dbReference type="PROSITE" id="PS51085"/>
    </source>
</evidence>
<evidence type="ECO:0000313" key="13">
    <source>
        <dbReference type="Proteomes" id="UP000031364"/>
    </source>
</evidence>
<evidence type="ECO:0000256" key="9">
    <source>
        <dbReference type="SAM" id="MobiDB-lite"/>
    </source>
</evidence>
<dbReference type="SUPFAM" id="SSF54292">
    <property type="entry name" value="2Fe-2S ferredoxin-like"/>
    <property type="match status" value="1"/>
</dbReference>
<dbReference type="PROSITE" id="PS51384">
    <property type="entry name" value="FAD_FR"/>
    <property type="match status" value="1"/>
</dbReference>
<feature type="domain" description="2Fe-2S ferredoxin-type" evidence="10">
    <location>
        <begin position="257"/>
        <end position="346"/>
    </location>
</feature>
<evidence type="ECO:0000256" key="7">
    <source>
        <dbReference type="ARBA" id="ARBA00023004"/>
    </source>
</evidence>
<keyword evidence="4" id="KW-0479">Metal-binding</keyword>
<keyword evidence="2" id="KW-0285">Flavoprotein</keyword>
<dbReference type="SUPFAM" id="SSF63380">
    <property type="entry name" value="Riboflavin synthase domain-like"/>
    <property type="match status" value="1"/>
</dbReference>
<comment type="cofactor">
    <cofactor evidence="1">
        <name>FAD</name>
        <dbReference type="ChEBI" id="CHEBI:57692"/>
    </cofactor>
</comment>
<dbReference type="Pfam" id="PF00111">
    <property type="entry name" value="Fer2"/>
    <property type="match status" value="1"/>
</dbReference>
<dbReference type="InterPro" id="IPR039261">
    <property type="entry name" value="FNR_nucleotide-bd"/>
</dbReference>
<feature type="domain" description="FAD-binding FR-type" evidence="11">
    <location>
        <begin position="3"/>
        <end position="109"/>
    </location>
</feature>
<dbReference type="InterPro" id="IPR001709">
    <property type="entry name" value="Flavoprot_Pyr_Nucl_cyt_Rdtase"/>
</dbReference>
<keyword evidence="7" id="KW-0408">Iron</keyword>
<keyword evidence="13" id="KW-1185">Reference proteome</keyword>
<dbReference type="InterPro" id="IPR001433">
    <property type="entry name" value="OxRdtase_FAD/NAD-bd"/>
</dbReference>
<evidence type="ECO:0000256" key="6">
    <source>
        <dbReference type="ARBA" id="ARBA00023002"/>
    </source>
</evidence>
<feature type="region of interest" description="Disordered" evidence="9">
    <location>
        <begin position="232"/>
        <end position="258"/>
    </location>
</feature>
<proteinExistence type="predicted"/>
<dbReference type="InterPro" id="IPR008333">
    <property type="entry name" value="Cbr1-like_FAD-bd_dom"/>
</dbReference>
<protein>
    <submittedName>
        <fullName evidence="12">3-ketosteroid-9-alpha-hydroxylase</fullName>
    </submittedName>
</protein>
<evidence type="ECO:0000256" key="1">
    <source>
        <dbReference type="ARBA" id="ARBA00001974"/>
    </source>
</evidence>
<dbReference type="Pfam" id="PF00970">
    <property type="entry name" value="FAD_binding_6"/>
    <property type="match status" value="1"/>
</dbReference>
<comment type="caution">
    <text evidence="12">The sequence shown here is derived from an EMBL/GenBank/DDBJ whole genome shotgun (WGS) entry which is preliminary data.</text>
</comment>
<evidence type="ECO:0000256" key="5">
    <source>
        <dbReference type="ARBA" id="ARBA00022827"/>
    </source>
</evidence>
<dbReference type="Gene3D" id="3.10.20.30">
    <property type="match status" value="1"/>
</dbReference>
<dbReference type="InterPro" id="IPR017927">
    <property type="entry name" value="FAD-bd_FR_type"/>
</dbReference>
<dbReference type="PROSITE" id="PS51085">
    <property type="entry name" value="2FE2S_FER_2"/>
    <property type="match status" value="1"/>
</dbReference>
<evidence type="ECO:0000313" key="12">
    <source>
        <dbReference type="EMBL" id="KIA66803.1"/>
    </source>
</evidence>
<dbReference type="InterPro" id="IPR001041">
    <property type="entry name" value="2Fe-2S_ferredoxin-type"/>
</dbReference>
<evidence type="ECO:0000256" key="8">
    <source>
        <dbReference type="ARBA" id="ARBA00023014"/>
    </source>
</evidence>
<dbReference type="Proteomes" id="UP000031364">
    <property type="component" value="Unassembled WGS sequence"/>
</dbReference>
<dbReference type="InterPro" id="IPR017938">
    <property type="entry name" value="Riboflavin_synthase-like_b-brl"/>
</dbReference>
<evidence type="ECO:0000256" key="2">
    <source>
        <dbReference type="ARBA" id="ARBA00022630"/>
    </source>
</evidence>
<dbReference type="Gene3D" id="3.40.50.80">
    <property type="entry name" value="Nucleotide-binding domain of ferredoxin-NADP reductase (FNR) module"/>
    <property type="match status" value="1"/>
</dbReference>
<reference evidence="12 13" key="1">
    <citation type="journal article" date="2014" name="Int. J. Syst. Evol. Microbiol.">
        <title>Nocardia vulneris sp. nov., isolated from wounds of human patients in North America.</title>
        <authorList>
            <person name="Lasker B.A."/>
            <person name="Bell M."/>
            <person name="Klenk H.P."/>
            <person name="Sproer C."/>
            <person name="Schumann C."/>
            <person name="Schumann P."/>
            <person name="Brown J.M."/>
        </authorList>
    </citation>
    <scope>NUCLEOTIDE SEQUENCE [LARGE SCALE GENOMIC DNA]</scope>
    <source>
        <strain evidence="12 13">W9851</strain>
    </source>
</reference>
<dbReference type="PANTHER" id="PTHR47354">
    <property type="entry name" value="NADH OXIDOREDUCTASE HCR"/>
    <property type="match status" value="1"/>
</dbReference>
<keyword evidence="8" id="KW-0411">Iron-sulfur</keyword>
<dbReference type="PRINTS" id="PR00410">
    <property type="entry name" value="PHEHYDRXLASE"/>
</dbReference>
<dbReference type="RefSeq" id="WP_043663498.1">
    <property type="nucleotide sequence ID" value="NZ_BDCI01000004.1"/>
</dbReference>
<gene>
    <name evidence="12" type="ORF">FG87_01480</name>
</gene>
<evidence type="ECO:0000259" key="11">
    <source>
        <dbReference type="PROSITE" id="PS51384"/>
    </source>
</evidence>
<dbReference type="PANTHER" id="PTHR47354:SF8">
    <property type="entry name" value="1,2-PHENYLACETYL-COA EPOXIDASE, SUBUNIT E"/>
    <property type="match status" value="1"/>
</dbReference>
<sequence>MNRRAHDVRVYDVVQETPEAVSIVLGLAPELRERFAYTCGQFLTVRVPSEQTGSVARCYSLSGNPHRDEVLTVTVKRVAGGYASNWLCDNIVPGSTLTVLEPSGTFGPDGTNGDLLLLAAGSGITPVMSIIKTVLACGTGDVVLIYANRDPESTIFAGQLEQLTREHPDRFQVRHWFETDRGVPDAAAFTPLVAPFAARATYLCGPAGFMAVAAAALAGLGVPASRMHREEYRSLTENPFEQPEPTSSPGSPGADGATLEVEIDGDRHTLTWPRQEKLLDVLLEQGIDVPYVCRESICGTCVCSVRKGRTRMVLNDSLPEKDVQQGLTLACQSLPETDEIFIAFDQ</sequence>
<accession>A0ABR4ZNH7</accession>
<feature type="compositionally biased region" description="Polar residues" evidence="9">
    <location>
        <begin position="235"/>
        <end position="250"/>
    </location>
</feature>
<dbReference type="CDD" id="cd00207">
    <property type="entry name" value="fer2"/>
    <property type="match status" value="1"/>
</dbReference>
<keyword evidence="6" id="KW-0560">Oxidoreductase</keyword>
<organism evidence="12 13">
    <name type="scientific">Nocardia vulneris</name>
    <dbReference type="NCBI Taxonomy" id="1141657"/>
    <lineage>
        <taxon>Bacteria</taxon>
        <taxon>Bacillati</taxon>
        <taxon>Actinomycetota</taxon>
        <taxon>Actinomycetes</taxon>
        <taxon>Mycobacteriales</taxon>
        <taxon>Nocardiaceae</taxon>
        <taxon>Nocardia</taxon>
    </lineage>
</organism>